<protein>
    <recommendedName>
        <fullName evidence="2">Putative auto-transporter adhesin head GIN domain-containing protein</fullName>
    </recommendedName>
</protein>
<name>A0A7W9AEJ4_9SPHN</name>
<feature type="chain" id="PRO_5030954168" description="Putative auto-transporter adhesin head GIN domain-containing protein" evidence="1">
    <location>
        <begin position="20"/>
        <end position="231"/>
    </location>
</feature>
<gene>
    <name evidence="3" type="ORF">FHS49_000141</name>
</gene>
<evidence type="ECO:0000313" key="3">
    <source>
        <dbReference type="EMBL" id="MBB5684150.1"/>
    </source>
</evidence>
<dbReference type="AlphaFoldDB" id="A0A7W9AEJ4"/>
<feature type="domain" description="Putative auto-transporter adhesin head GIN" evidence="2">
    <location>
        <begin position="29"/>
        <end position="216"/>
    </location>
</feature>
<keyword evidence="4" id="KW-1185">Reference proteome</keyword>
<dbReference type="Gene3D" id="2.160.20.120">
    <property type="match status" value="1"/>
</dbReference>
<organism evidence="3 4">
    <name type="scientific">Sphingobium boeckii</name>
    <dbReference type="NCBI Taxonomy" id="1082345"/>
    <lineage>
        <taxon>Bacteria</taxon>
        <taxon>Pseudomonadati</taxon>
        <taxon>Pseudomonadota</taxon>
        <taxon>Alphaproteobacteria</taxon>
        <taxon>Sphingomonadales</taxon>
        <taxon>Sphingomonadaceae</taxon>
        <taxon>Sphingobium</taxon>
    </lineage>
</organism>
<comment type="caution">
    <text evidence="3">The sequence shown here is derived from an EMBL/GenBank/DDBJ whole genome shotgun (WGS) entry which is preliminary data.</text>
</comment>
<reference evidence="3 4" key="1">
    <citation type="submission" date="2020-08" db="EMBL/GenBank/DDBJ databases">
        <title>Genomic Encyclopedia of Type Strains, Phase IV (KMG-IV): sequencing the most valuable type-strain genomes for metagenomic binning, comparative biology and taxonomic classification.</title>
        <authorList>
            <person name="Goeker M."/>
        </authorList>
    </citation>
    <scope>NUCLEOTIDE SEQUENCE [LARGE SCALE GENOMIC DNA]</scope>
    <source>
        <strain evidence="3 4">DSM 25079</strain>
    </source>
</reference>
<evidence type="ECO:0000313" key="4">
    <source>
        <dbReference type="Proteomes" id="UP000549617"/>
    </source>
</evidence>
<proteinExistence type="predicted"/>
<dbReference type="EMBL" id="JACIJC010000001">
    <property type="protein sequence ID" value="MBB5684150.1"/>
    <property type="molecule type" value="Genomic_DNA"/>
</dbReference>
<feature type="signal peptide" evidence="1">
    <location>
        <begin position="1"/>
        <end position="19"/>
    </location>
</feature>
<evidence type="ECO:0000256" key="1">
    <source>
        <dbReference type="SAM" id="SignalP"/>
    </source>
</evidence>
<evidence type="ECO:0000259" key="2">
    <source>
        <dbReference type="Pfam" id="PF10988"/>
    </source>
</evidence>
<sequence length="231" mass="23246">MTPRFLIAALLMLPGPALAADRVATVTSFDRIRVDGPYRVEIVTGRGTSAKISGDRAAIDRVDIAVQGTLLTIRTNRTAWQGGWPDDEKGGPVIIRLTTGELRGAAISGSGSVMIDKVRGPRLSLAVEGSARMTIGRVETDRLDLGLAGSGNLTLAGATKALTAIVRGAATIDGAGLIANDLTVTSESAGNVTLGAKLSAKVVSSGAGGVAIGGKPACTVNALGSGEVVCG</sequence>
<dbReference type="Pfam" id="PF10988">
    <property type="entry name" value="DUF2807"/>
    <property type="match status" value="1"/>
</dbReference>
<dbReference type="InterPro" id="IPR021255">
    <property type="entry name" value="DUF2807"/>
</dbReference>
<keyword evidence="1" id="KW-0732">Signal</keyword>
<dbReference type="Proteomes" id="UP000549617">
    <property type="component" value="Unassembled WGS sequence"/>
</dbReference>
<dbReference type="RefSeq" id="WP_184014403.1">
    <property type="nucleotide sequence ID" value="NZ_JACIJC010000001.1"/>
</dbReference>
<accession>A0A7W9AEJ4</accession>